<proteinExistence type="predicted"/>
<accession>A0A2Z2MJ52</accession>
<keyword evidence="2" id="KW-1185">Reference proteome</keyword>
<protein>
    <submittedName>
        <fullName evidence="1">Uncharacterized protein</fullName>
    </submittedName>
</protein>
<dbReference type="OrthoDB" id="374122at2157"/>
<dbReference type="Proteomes" id="UP000250272">
    <property type="component" value="Chromosome"/>
</dbReference>
<dbReference type="KEGG" id="tbs:A3L01_05220"/>
<gene>
    <name evidence="1" type="ORF">A3L01_05220</name>
</gene>
<name>A0A2Z2MJ52_9EURY</name>
<dbReference type="RefSeq" id="WP_088864809.1">
    <property type="nucleotide sequence ID" value="NZ_CP015101.1"/>
</dbReference>
<organism evidence="1 2">
    <name type="scientific">Thermococcus barossii</name>
    <dbReference type="NCBI Taxonomy" id="54077"/>
    <lineage>
        <taxon>Archaea</taxon>
        <taxon>Methanobacteriati</taxon>
        <taxon>Methanobacteriota</taxon>
        <taxon>Thermococci</taxon>
        <taxon>Thermococcales</taxon>
        <taxon>Thermococcaceae</taxon>
        <taxon>Thermococcus</taxon>
    </lineage>
</organism>
<evidence type="ECO:0000313" key="1">
    <source>
        <dbReference type="EMBL" id="ASJ04792.1"/>
    </source>
</evidence>
<evidence type="ECO:0000313" key="2">
    <source>
        <dbReference type="Proteomes" id="UP000250272"/>
    </source>
</evidence>
<dbReference type="EMBL" id="CP015101">
    <property type="protein sequence ID" value="ASJ04792.1"/>
    <property type="molecule type" value="Genomic_DNA"/>
</dbReference>
<dbReference type="GeneID" id="33326149"/>
<sequence length="294" mass="31792">MNTGIRTGAVVFIVMMLLTAAGLAVPNINLTTQEIGSGGGDLFSPVSSGEVCVPYEYYVVIYVWGSYWGDTTVPLTNVPQVYPGNFDADVSANANVSVAVYDNSGLISQGTTVLAQTLPAGYYTAVNISPAITGDQALISEFRTVLQPPNYTSSNNGSISLLLQELGLGIPTGAYRDIRVYLGSYDYGIVTYYVYLDLRCYSQSFVPAAVSTLASIPTAYALLDDALDRLPFSEEGTDKTETGIEVLESGKRKHCPALLRLRFLLLQSDYVRKMLPEVLEKLNKNLESKIGESS</sequence>
<dbReference type="AlphaFoldDB" id="A0A2Z2MJ52"/>
<reference evidence="1 2" key="1">
    <citation type="submission" date="2016-04" db="EMBL/GenBank/DDBJ databases">
        <title>Complete genome sequence of Thermococcus barossii type strain SHCK-94.</title>
        <authorList>
            <person name="Oger P.M."/>
        </authorList>
    </citation>
    <scope>NUCLEOTIDE SEQUENCE [LARGE SCALE GENOMIC DNA]</scope>
    <source>
        <strain evidence="1 2">SHCK-94</strain>
    </source>
</reference>